<dbReference type="SUPFAM" id="SSF52266">
    <property type="entry name" value="SGNH hydrolase"/>
    <property type="match status" value="1"/>
</dbReference>
<feature type="disulfide bond" evidence="2">
    <location>
        <begin position="181"/>
        <end position="227"/>
    </location>
</feature>
<feature type="chain" id="PRO_5021792576" evidence="3">
    <location>
        <begin position="30"/>
        <end position="275"/>
    </location>
</feature>
<feature type="active site" evidence="1">
    <location>
        <position position="245"/>
    </location>
</feature>
<dbReference type="EMBL" id="VFPO01000001">
    <property type="protein sequence ID" value="TQM68580.1"/>
    <property type="molecule type" value="Genomic_DNA"/>
</dbReference>
<dbReference type="CDD" id="cd01823">
    <property type="entry name" value="SEST_like"/>
    <property type="match status" value="1"/>
</dbReference>
<keyword evidence="3" id="KW-0732">Signal</keyword>
<dbReference type="GO" id="GO:0004806">
    <property type="term" value="F:triacylglycerol lipase activity"/>
    <property type="evidence" value="ECO:0007669"/>
    <property type="project" value="TreeGrafter"/>
</dbReference>
<evidence type="ECO:0000313" key="5">
    <source>
        <dbReference type="EMBL" id="TQM68580.1"/>
    </source>
</evidence>
<dbReference type="PANTHER" id="PTHR37981">
    <property type="entry name" value="LIPASE 2"/>
    <property type="match status" value="1"/>
</dbReference>
<evidence type="ECO:0000256" key="2">
    <source>
        <dbReference type="PIRSR" id="PIRSR637460-2"/>
    </source>
</evidence>
<comment type="caution">
    <text evidence="5">The sequence shown here is derived from an EMBL/GenBank/DDBJ whole genome shotgun (WGS) entry which is preliminary data.</text>
</comment>
<evidence type="ECO:0000259" key="4">
    <source>
        <dbReference type="Pfam" id="PF13472"/>
    </source>
</evidence>
<dbReference type="InterPro" id="IPR037460">
    <property type="entry name" value="SEST-like"/>
</dbReference>
<proteinExistence type="predicted"/>
<feature type="domain" description="SGNH hydrolase-type esterase" evidence="4">
    <location>
        <begin position="36"/>
        <end position="253"/>
    </location>
</feature>
<feature type="signal peptide" evidence="3">
    <location>
        <begin position="1"/>
        <end position="29"/>
    </location>
</feature>
<protein>
    <submittedName>
        <fullName evidence="5">GDSL-like lipase/acylhydrolase family protein</fullName>
    </submittedName>
</protein>
<dbReference type="InterPro" id="IPR036514">
    <property type="entry name" value="SGNH_hydro_sf"/>
</dbReference>
<dbReference type="GO" id="GO:0019433">
    <property type="term" value="P:triglyceride catabolic process"/>
    <property type="evidence" value="ECO:0007669"/>
    <property type="project" value="TreeGrafter"/>
</dbReference>
<dbReference type="Pfam" id="PF13472">
    <property type="entry name" value="Lipase_GDSL_2"/>
    <property type="match status" value="1"/>
</dbReference>
<accession>A0A543IDF1</accession>
<dbReference type="PANTHER" id="PTHR37981:SF1">
    <property type="entry name" value="SGNH HYDROLASE-TYPE ESTERASE DOMAIN-CONTAINING PROTEIN"/>
    <property type="match status" value="1"/>
</dbReference>
<evidence type="ECO:0000313" key="6">
    <source>
        <dbReference type="Proteomes" id="UP000316706"/>
    </source>
</evidence>
<evidence type="ECO:0000256" key="1">
    <source>
        <dbReference type="PIRSR" id="PIRSR637460-1"/>
    </source>
</evidence>
<dbReference type="AlphaFoldDB" id="A0A543IDF1"/>
<dbReference type="Gene3D" id="3.40.50.1110">
    <property type="entry name" value="SGNH hydrolase"/>
    <property type="match status" value="1"/>
</dbReference>
<feature type="disulfide bond" evidence="2">
    <location>
        <begin position="123"/>
        <end position="131"/>
    </location>
</feature>
<name>A0A543IDF1_9ACTN</name>
<reference evidence="5 6" key="1">
    <citation type="submission" date="2019-06" db="EMBL/GenBank/DDBJ databases">
        <title>Sequencing the genomes of 1000 actinobacteria strains.</title>
        <authorList>
            <person name="Klenk H.-P."/>
        </authorList>
    </citation>
    <scope>NUCLEOTIDE SEQUENCE [LARGE SCALE GENOMIC DNA]</scope>
    <source>
        <strain evidence="5 6">DSM 45043</strain>
    </source>
</reference>
<dbReference type="OrthoDB" id="5503950at2"/>
<dbReference type="Proteomes" id="UP000316706">
    <property type="component" value="Unassembled WGS sequence"/>
</dbReference>
<keyword evidence="6" id="KW-1185">Reference proteome</keyword>
<organism evidence="5 6">
    <name type="scientific">Actinomadura hallensis</name>
    <dbReference type="NCBI Taxonomy" id="337895"/>
    <lineage>
        <taxon>Bacteria</taxon>
        <taxon>Bacillati</taxon>
        <taxon>Actinomycetota</taxon>
        <taxon>Actinomycetes</taxon>
        <taxon>Streptosporangiales</taxon>
        <taxon>Thermomonosporaceae</taxon>
        <taxon>Actinomadura</taxon>
    </lineage>
</organism>
<feature type="disulfide bond" evidence="2">
    <location>
        <begin position="57"/>
        <end position="82"/>
    </location>
</feature>
<feature type="active site" description="Nucleophile" evidence="1">
    <location>
        <position position="40"/>
    </location>
</feature>
<dbReference type="InterPro" id="IPR013830">
    <property type="entry name" value="SGNH_hydro"/>
</dbReference>
<gene>
    <name evidence="5" type="ORF">FHX41_2230</name>
</gene>
<evidence type="ECO:0000256" key="3">
    <source>
        <dbReference type="SAM" id="SignalP"/>
    </source>
</evidence>
<keyword evidence="2" id="KW-1015">Disulfide bond</keyword>
<sequence length="275" mass="28533">MRLSRPLLSAFGAVALTAGSLMWSAPASAAGINYVALGDSYSSGTGAGSYDPASGSCKRSANAYPNLWAAQNATDSYKFAACSGATTATVSSGQLGSLSSSTTLVSITVGGNDAGFSDVMQTCVLGSNSTCQNRVAQAENYMRNTLPGRLDSLYGQIRSKAPNARVVVLGYPRLYTIVDWCAGIGNTKRIALNGAADTLAGVTRQAAERAGFTWSDVRDEFAGHELCSGDDWLNAVTIPIESSYHPTARGHRLGYLPAFTASAKTALKSSAKSKA</sequence>
<keyword evidence="5" id="KW-0378">Hydrolase</keyword>